<evidence type="ECO:0000256" key="1">
    <source>
        <dbReference type="SAM" id="Phobius"/>
    </source>
</evidence>
<protein>
    <submittedName>
        <fullName evidence="3">DUF3955 domain-containing protein</fullName>
    </submittedName>
</protein>
<evidence type="ECO:0000313" key="3">
    <source>
        <dbReference type="EMBL" id="NBI07664.1"/>
    </source>
</evidence>
<organism evidence="3 4">
    <name type="scientific">Senegalia massiliensis</name>
    <dbReference type="NCBI Taxonomy" id="1720316"/>
    <lineage>
        <taxon>Bacteria</taxon>
        <taxon>Bacillati</taxon>
        <taxon>Bacillota</taxon>
        <taxon>Clostridia</taxon>
        <taxon>Eubacteriales</taxon>
        <taxon>Clostridiaceae</taxon>
        <taxon>Senegalia</taxon>
    </lineage>
</organism>
<dbReference type="Pfam" id="PF13127">
    <property type="entry name" value="DUF3955"/>
    <property type="match status" value="1"/>
</dbReference>
<keyword evidence="4" id="KW-1185">Reference proteome</keyword>
<feature type="transmembrane region" description="Helical" evidence="1">
    <location>
        <begin position="39"/>
        <end position="61"/>
    </location>
</feature>
<evidence type="ECO:0000259" key="2">
    <source>
        <dbReference type="Pfam" id="PF13127"/>
    </source>
</evidence>
<dbReference type="OrthoDB" id="6194834at2"/>
<dbReference type="EMBL" id="QXXA01000014">
    <property type="protein sequence ID" value="NBI07664.1"/>
    <property type="molecule type" value="Genomic_DNA"/>
</dbReference>
<name>A0A845R0C0_9CLOT</name>
<sequence length="69" mass="7581">MKKYLFSIILGIMSFICLMGYNIIGSTVLSDGTLSEPFFLIPIGLLLAAISIISAILIYIVPKFIKINN</sequence>
<feature type="transmembrane region" description="Helical" evidence="1">
    <location>
        <begin position="5"/>
        <end position="24"/>
    </location>
</feature>
<reference evidence="3 4" key="1">
    <citation type="submission" date="2018-08" db="EMBL/GenBank/DDBJ databases">
        <title>Murine metabolic-syndrome-specific gut microbial biobank.</title>
        <authorList>
            <person name="Liu C."/>
        </authorList>
    </citation>
    <scope>NUCLEOTIDE SEQUENCE [LARGE SCALE GENOMIC DNA]</scope>
    <source>
        <strain evidence="3 4">583</strain>
    </source>
</reference>
<evidence type="ECO:0000313" key="4">
    <source>
        <dbReference type="Proteomes" id="UP000467132"/>
    </source>
</evidence>
<dbReference type="RefSeq" id="WP_160198135.1">
    <property type="nucleotide sequence ID" value="NZ_QXXA01000014.1"/>
</dbReference>
<comment type="caution">
    <text evidence="3">The sequence shown here is derived from an EMBL/GenBank/DDBJ whole genome shotgun (WGS) entry which is preliminary data.</text>
</comment>
<keyword evidence="1" id="KW-1133">Transmembrane helix</keyword>
<gene>
    <name evidence="3" type="ORF">D3Z33_12455</name>
</gene>
<dbReference type="InterPro" id="IPR025016">
    <property type="entry name" value="DUF3955"/>
</dbReference>
<keyword evidence="1" id="KW-0472">Membrane</keyword>
<dbReference type="AlphaFoldDB" id="A0A845R0C0"/>
<feature type="domain" description="DUF3955" evidence="2">
    <location>
        <begin position="3"/>
        <end position="60"/>
    </location>
</feature>
<keyword evidence="1" id="KW-0812">Transmembrane</keyword>
<dbReference type="Proteomes" id="UP000467132">
    <property type="component" value="Unassembled WGS sequence"/>
</dbReference>
<accession>A0A845R0C0</accession>
<proteinExistence type="predicted"/>